<comment type="caution">
    <text evidence="7">The sequence shown here is derived from an EMBL/GenBank/DDBJ whole genome shotgun (WGS) entry which is preliminary data.</text>
</comment>
<sequence length="403" mass="45031">MAPKMAPTMPKKRSKARSKNSQKIEVSDEDRQPGVVYIGHIPHGFYERQLNDYFSQFGTVLELKLSRSKKTGNSKGYAFVKFQYAAVAKTVAETCHNYLFFNKLLKCEYKPLSDIHPDTFFRYHMKPNMKPKRKHNRERSEKSIMSSYQGMVGRHTRKMDKLRALGLNIELDDIVEINNSSLPTKTTDQSSGQKNPAKTSATPGSQPRIKRSSLSAKTTDQSLLQEKSAKTSASPDSQAKVKASSKRKREAVDADSSSKVKIGPKAKRARQSTNTRSQTSRLVILSIVCPQGDSRLSSPLSGQDAGSRASNHDRRVRADLSASLLSTNAPTDEHLVSSGKISESNKYTSHESRAIHFSIFMYEKLIEGLTDWLKAGKSLEAIEATKDRKKWRTMIANAVKQGT</sequence>
<keyword evidence="3" id="KW-0539">Nucleus</keyword>
<feature type="compositionally biased region" description="Polar residues" evidence="5">
    <location>
        <begin position="212"/>
        <end position="237"/>
    </location>
</feature>
<evidence type="ECO:0000256" key="4">
    <source>
        <dbReference type="PROSITE-ProRule" id="PRU00176"/>
    </source>
</evidence>
<evidence type="ECO:0000313" key="7">
    <source>
        <dbReference type="EMBL" id="GFO33462.1"/>
    </source>
</evidence>
<evidence type="ECO:0000256" key="3">
    <source>
        <dbReference type="ARBA" id="ARBA00023242"/>
    </source>
</evidence>
<dbReference type="SMART" id="SM00360">
    <property type="entry name" value="RRM"/>
    <property type="match status" value="1"/>
</dbReference>
<comment type="subcellular location">
    <subcellularLocation>
        <location evidence="1">Nucleus</location>
        <location evidence="1">Nucleolus</location>
    </subcellularLocation>
</comment>
<dbReference type="Proteomes" id="UP000735302">
    <property type="component" value="Unassembled WGS sequence"/>
</dbReference>
<dbReference type="CDD" id="cd12307">
    <property type="entry name" value="RRM_NIFK_like"/>
    <property type="match status" value="1"/>
</dbReference>
<dbReference type="PANTHER" id="PTHR46754">
    <property type="entry name" value="MKI67 FHA DOMAIN-INTERACTING NUCLEOLAR PHOSPHOPROTEIN"/>
    <property type="match status" value="1"/>
</dbReference>
<gene>
    <name evidence="7" type="ORF">PoB_005996700</name>
</gene>
<keyword evidence="7" id="KW-0675">Receptor</keyword>
<evidence type="ECO:0000313" key="8">
    <source>
        <dbReference type="Proteomes" id="UP000735302"/>
    </source>
</evidence>
<protein>
    <submittedName>
        <fullName evidence="7">Toll-like receptor m</fullName>
    </submittedName>
</protein>
<keyword evidence="8" id="KW-1185">Reference proteome</keyword>
<evidence type="ECO:0000256" key="5">
    <source>
        <dbReference type="SAM" id="MobiDB-lite"/>
    </source>
</evidence>
<evidence type="ECO:0000259" key="6">
    <source>
        <dbReference type="PROSITE" id="PS50102"/>
    </source>
</evidence>
<dbReference type="GO" id="GO:0005730">
    <property type="term" value="C:nucleolus"/>
    <property type="evidence" value="ECO:0007669"/>
    <property type="project" value="UniProtKB-SubCell"/>
</dbReference>
<keyword evidence="2 4" id="KW-0694">RNA-binding</keyword>
<reference evidence="7 8" key="1">
    <citation type="journal article" date="2021" name="Elife">
        <title>Chloroplast acquisition without the gene transfer in kleptoplastic sea slugs, Plakobranchus ocellatus.</title>
        <authorList>
            <person name="Maeda T."/>
            <person name="Takahashi S."/>
            <person name="Yoshida T."/>
            <person name="Shimamura S."/>
            <person name="Takaki Y."/>
            <person name="Nagai Y."/>
            <person name="Toyoda A."/>
            <person name="Suzuki Y."/>
            <person name="Arimoto A."/>
            <person name="Ishii H."/>
            <person name="Satoh N."/>
            <person name="Nishiyama T."/>
            <person name="Hasebe M."/>
            <person name="Maruyama T."/>
            <person name="Minagawa J."/>
            <person name="Obokata J."/>
            <person name="Shigenobu S."/>
        </authorList>
    </citation>
    <scope>NUCLEOTIDE SEQUENCE [LARGE SCALE GENOMIC DNA]</scope>
</reference>
<dbReference type="InterPro" id="IPR035979">
    <property type="entry name" value="RBD_domain_sf"/>
</dbReference>
<feature type="domain" description="RRM" evidence="6">
    <location>
        <begin position="34"/>
        <end position="112"/>
    </location>
</feature>
<dbReference type="Gene3D" id="3.30.70.330">
    <property type="match status" value="1"/>
</dbReference>
<proteinExistence type="predicted"/>
<feature type="compositionally biased region" description="Basic residues" evidence="5">
    <location>
        <begin position="10"/>
        <end position="20"/>
    </location>
</feature>
<dbReference type="GO" id="GO:0003723">
    <property type="term" value="F:RNA binding"/>
    <property type="evidence" value="ECO:0007669"/>
    <property type="project" value="UniProtKB-UniRule"/>
</dbReference>
<accession>A0AAV4CNM5</accession>
<dbReference type="AlphaFoldDB" id="A0AAV4CNM5"/>
<feature type="compositionally biased region" description="Basic residues" evidence="5">
    <location>
        <begin position="127"/>
        <end position="137"/>
    </location>
</feature>
<dbReference type="PROSITE" id="PS50102">
    <property type="entry name" value="RRM"/>
    <property type="match status" value="1"/>
</dbReference>
<dbReference type="SUPFAM" id="SSF54928">
    <property type="entry name" value="RNA-binding domain, RBD"/>
    <property type="match status" value="1"/>
</dbReference>
<dbReference type="InterPro" id="IPR012677">
    <property type="entry name" value="Nucleotide-bd_a/b_plait_sf"/>
</dbReference>
<evidence type="ECO:0000256" key="2">
    <source>
        <dbReference type="ARBA" id="ARBA00022884"/>
    </source>
</evidence>
<dbReference type="EMBL" id="BLXT01006771">
    <property type="protein sequence ID" value="GFO33462.1"/>
    <property type="molecule type" value="Genomic_DNA"/>
</dbReference>
<feature type="region of interest" description="Disordered" evidence="5">
    <location>
        <begin position="180"/>
        <end position="278"/>
    </location>
</feature>
<organism evidence="7 8">
    <name type="scientific">Plakobranchus ocellatus</name>
    <dbReference type="NCBI Taxonomy" id="259542"/>
    <lineage>
        <taxon>Eukaryota</taxon>
        <taxon>Metazoa</taxon>
        <taxon>Spiralia</taxon>
        <taxon>Lophotrochozoa</taxon>
        <taxon>Mollusca</taxon>
        <taxon>Gastropoda</taxon>
        <taxon>Heterobranchia</taxon>
        <taxon>Euthyneura</taxon>
        <taxon>Panpulmonata</taxon>
        <taxon>Sacoglossa</taxon>
        <taxon>Placobranchoidea</taxon>
        <taxon>Plakobranchidae</taxon>
        <taxon>Plakobranchus</taxon>
    </lineage>
</organism>
<evidence type="ECO:0000256" key="1">
    <source>
        <dbReference type="ARBA" id="ARBA00004604"/>
    </source>
</evidence>
<name>A0AAV4CNM5_9GAST</name>
<dbReference type="InterPro" id="IPR000504">
    <property type="entry name" value="RRM_dom"/>
</dbReference>
<feature type="compositionally biased region" description="Polar residues" evidence="5">
    <location>
        <begin position="180"/>
        <end position="205"/>
    </location>
</feature>
<feature type="region of interest" description="Disordered" evidence="5">
    <location>
        <begin position="294"/>
        <end position="315"/>
    </location>
</feature>
<feature type="region of interest" description="Disordered" evidence="5">
    <location>
        <begin position="1"/>
        <end position="28"/>
    </location>
</feature>
<feature type="region of interest" description="Disordered" evidence="5">
    <location>
        <begin position="127"/>
        <end position="149"/>
    </location>
</feature>
<dbReference type="Pfam" id="PF00076">
    <property type="entry name" value="RRM_1"/>
    <property type="match status" value="1"/>
</dbReference>